<accession>A0A919R1R1</accession>
<protein>
    <submittedName>
        <fullName evidence="1">Uncharacterized protein</fullName>
    </submittedName>
</protein>
<keyword evidence="2" id="KW-1185">Reference proteome</keyword>
<name>A0A919R1R1_9ACTN</name>
<evidence type="ECO:0000313" key="1">
    <source>
        <dbReference type="EMBL" id="GII77438.1"/>
    </source>
</evidence>
<organism evidence="1 2">
    <name type="scientific">Sphaerisporangium rufum</name>
    <dbReference type="NCBI Taxonomy" id="1381558"/>
    <lineage>
        <taxon>Bacteria</taxon>
        <taxon>Bacillati</taxon>
        <taxon>Actinomycetota</taxon>
        <taxon>Actinomycetes</taxon>
        <taxon>Streptosporangiales</taxon>
        <taxon>Streptosporangiaceae</taxon>
        <taxon>Sphaerisporangium</taxon>
    </lineage>
</organism>
<dbReference type="PROSITE" id="PS51318">
    <property type="entry name" value="TAT"/>
    <property type="match status" value="1"/>
</dbReference>
<dbReference type="AlphaFoldDB" id="A0A919R1R1"/>
<dbReference type="Proteomes" id="UP000655287">
    <property type="component" value="Unassembled WGS sequence"/>
</dbReference>
<comment type="caution">
    <text evidence="1">The sequence shown here is derived from an EMBL/GenBank/DDBJ whole genome shotgun (WGS) entry which is preliminary data.</text>
</comment>
<gene>
    <name evidence="1" type="ORF">Sru01_24200</name>
</gene>
<proteinExistence type="predicted"/>
<dbReference type="EMBL" id="BOOU01000036">
    <property type="protein sequence ID" value="GII77438.1"/>
    <property type="molecule type" value="Genomic_DNA"/>
</dbReference>
<reference evidence="1" key="1">
    <citation type="submission" date="2021-01" db="EMBL/GenBank/DDBJ databases">
        <title>Whole genome shotgun sequence of Sphaerisporangium rufum NBRC 109079.</title>
        <authorList>
            <person name="Komaki H."/>
            <person name="Tamura T."/>
        </authorList>
    </citation>
    <scope>NUCLEOTIDE SEQUENCE</scope>
    <source>
        <strain evidence="1">NBRC 109079</strain>
    </source>
</reference>
<evidence type="ECO:0000313" key="2">
    <source>
        <dbReference type="Proteomes" id="UP000655287"/>
    </source>
</evidence>
<sequence>MDSPVSSDMKTSAKHSTPRRALIRGMAVVAVAAATVAGGTVPAGAAAVPKFKEPAIFGTSFQADPHHDFTRGISSRHDGILRGWVTHYRAGVAEYTPIKWVKDRSGNTEGWFTGPKQGDVMAYASRVSPKLAYYSALACTGSKLTVDRRGLGARRCSAKAATALLKRGHRPGLITVYRGKIVKFQEIYTP</sequence>
<dbReference type="InterPro" id="IPR006311">
    <property type="entry name" value="TAT_signal"/>
</dbReference>